<organism evidence="2 3">
    <name type="scientific">Caerostris extrusa</name>
    <name type="common">Bark spider</name>
    <name type="synonym">Caerostris bankana</name>
    <dbReference type="NCBI Taxonomy" id="172846"/>
    <lineage>
        <taxon>Eukaryota</taxon>
        <taxon>Metazoa</taxon>
        <taxon>Ecdysozoa</taxon>
        <taxon>Arthropoda</taxon>
        <taxon>Chelicerata</taxon>
        <taxon>Arachnida</taxon>
        <taxon>Araneae</taxon>
        <taxon>Araneomorphae</taxon>
        <taxon>Entelegynae</taxon>
        <taxon>Araneoidea</taxon>
        <taxon>Araneidae</taxon>
        <taxon>Caerostris</taxon>
    </lineage>
</organism>
<accession>A0AAV4STI9</accession>
<evidence type="ECO:0000256" key="1">
    <source>
        <dbReference type="SAM" id="MobiDB-lite"/>
    </source>
</evidence>
<sequence>MKNYRLSNLKECKGLVARWGQCTLPSKGDDNGLRSKRAHPQSFGDRSSMAPQGLQLGTILAMLMTLSY</sequence>
<feature type="region of interest" description="Disordered" evidence="1">
    <location>
        <begin position="27"/>
        <end position="48"/>
    </location>
</feature>
<dbReference type="AlphaFoldDB" id="A0AAV4STI9"/>
<protein>
    <submittedName>
        <fullName evidence="2">Uncharacterized protein</fullName>
    </submittedName>
</protein>
<evidence type="ECO:0000313" key="3">
    <source>
        <dbReference type="Proteomes" id="UP001054945"/>
    </source>
</evidence>
<gene>
    <name evidence="2" type="ORF">CEXT_166631</name>
</gene>
<dbReference type="Proteomes" id="UP001054945">
    <property type="component" value="Unassembled WGS sequence"/>
</dbReference>
<reference evidence="2 3" key="1">
    <citation type="submission" date="2021-06" db="EMBL/GenBank/DDBJ databases">
        <title>Caerostris extrusa draft genome.</title>
        <authorList>
            <person name="Kono N."/>
            <person name="Arakawa K."/>
        </authorList>
    </citation>
    <scope>NUCLEOTIDE SEQUENCE [LARGE SCALE GENOMIC DNA]</scope>
</reference>
<comment type="caution">
    <text evidence="2">The sequence shown here is derived from an EMBL/GenBank/DDBJ whole genome shotgun (WGS) entry which is preliminary data.</text>
</comment>
<evidence type="ECO:0000313" key="2">
    <source>
        <dbReference type="EMBL" id="GIY37733.1"/>
    </source>
</evidence>
<proteinExistence type="predicted"/>
<keyword evidence="3" id="KW-1185">Reference proteome</keyword>
<dbReference type="EMBL" id="BPLR01010212">
    <property type="protein sequence ID" value="GIY37733.1"/>
    <property type="molecule type" value="Genomic_DNA"/>
</dbReference>
<name>A0AAV4STI9_CAEEX</name>